<dbReference type="InterPro" id="IPR006652">
    <property type="entry name" value="Kelch_1"/>
</dbReference>
<keyword evidence="4" id="KW-1133">Transmembrane helix</keyword>
<dbReference type="EMBL" id="LSRX01000656">
    <property type="protein sequence ID" value="OLP91641.1"/>
    <property type="molecule type" value="Genomic_DNA"/>
</dbReference>
<comment type="caution">
    <text evidence="5">The sequence shown here is derived from an EMBL/GenBank/DDBJ whole genome shotgun (WGS) entry which is preliminary data.</text>
</comment>
<evidence type="ECO:0000256" key="4">
    <source>
        <dbReference type="SAM" id="Phobius"/>
    </source>
</evidence>
<dbReference type="SUPFAM" id="SSF117281">
    <property type="entry name" value="Kelch motif"/>
    <property type="match status" value="1"/>
</dbReference>
<dbReference type="SMART" id="SM00612">
    <property type="entry name" value="Kelch"/>
    <property type="match status" value="5"/>
</dbReference>
<dbReference type="SUPFAM" id="SSF50965">
    <property type="entry name" value="Galactose oxidase, central domain"/>
    <property type="match status" value="1"/>
</dbReference>
<dbReference type="Pfam" id="PF24681">
    <property type="entry name" value="Kelch_KLHDC2_KLHL20_DRC7"/>
    <property type="match status" value="1"/>
</dbReference>
<evidence type="ECO:0000256" key="3">
    <source>
        <dbReference type="SAM" id="MobiDB-lite"/>
    </source>
</evidence>
<dbReference type="OMA" id="FECTHED"/>
<evidence type="ECO:0000313" key="5">
    <source>
        <dbReference type="EMBL" id="OLP91641.1"/>
    </source>
</evidence>
<dbReference type="InterPro" id="IPR052124">
    <property type="entry name" value="Rab9_kelch_effector"/>
</dbReference>
<evidence type="ECO:0000256" key="2">
    <source>
        <dbReference type="ARBA" id="ARBA00022737"/>
    </source>
</evidence>
<proteinExistence type="predicted"/>
<dbReference type="Proteomes" id="UP000186817">
    <property type="component" value="Unassembled WGS sequence"/>
</dbReference>
<evidence type="ECO:0000256" key="1">
    <source>
        <dbReference type="ARBA" id="ARBA00022441"/>
    </source>
</evidence>
<keyword evidence="1" id="KW-0880">Kelch repeat</keyword>
<organism evidence="5 6">
    <name type="scientific">Symbiodinium microadriaticum</name>
    <name type="common">Dinoflagellate</name>
    <name type="synonym">Zooxanthella microadriatica</name>
    <dbReference type="NCBI Taxonomy" id="2951"/>
    <lineage>
        <taxon>Eukaryota</taxon>
        <taxon>Sar</taxon>
        <taxon>Alveolata</taxon>
        <taxon>Dinophyceae</taxon>
        <taxon>Suessiales</taxon>
        <taxon>Symbiodiniaceae</taxon>
        <taxon>Symbiodinium</taxon>
    </lineage>
</organism>
<dbReference type="PANTHER" id="PTHR46647">
    <property type="entry name" value="RAB9 EFFECTOR PROTEIN WITH KELCH MOTIFS"/>
    <property type="match status" value="1"/>
</dbReference>
<reference evidence="5 6" key="1">
    <citation type="submission" date="2016-02" db="EMBL/GenBank/DDBJ databases">
        <title>Genome analysis of coral dinoflagellate symbionts highlights evolutionary adaptations to a symbiotic lifestyle.</title>
        <authorList>
            <person name="Aranda M."/>
            <person name="Li Y."/>
            <person name="Liew Y.J."/>
            <person name="Baumgarten S."/>
            <person name="Simakov O."/>
            <person name="Wilson M."/>
            <person name="Piel J."/>
            <person name="Ashoor H."/>
            <person name="Bougouffa S."/>
            <person name="Bajic V.B."/>
            <person name="Ryu T."/>
            <person name="Ravasi T."/>
            <person name="Bayer T."/>
            <person name="Micklem G."/>
            <person name="Kim H."/>
            <person name="Bhak J."/>
            <person name="Lajeunesse T.C."/>
            <person name="Voolstra C.R."/>
        </authorList>
    </citation>
    <scope>NUCLEOTIDE SEQUENCE [LARGE SCALE GENOMIC DNA]</scope>
    <source>
        <strain evidence="5 6">CCMP2467</strain>
    </source>
</reference>
<accession>A0A1Q9D907</accession>
<keyword evidence="4" id="KW-0812">Transmembrane</keyword>
<name>A0A1Q9D907_SYMMI</name>
<dbReference type="PANTHER" id="PTHR46647:SF1">
    <property type="entry name" value="RAB9 EFFECTOR PROTEIN WITH KELCH MOTIFS"/>
    <property type="match status" value="1"/>
</dbReference>
<dbReference type="OrthoDB" id="408108at2759"/>
<feature type="region of interest" description="Disordered" evidence="3">
    <location>
        <begin position="355"/>
        <end position="376"/>
    </location>
</feature>
<evidence type="ECO:0000313" key="6">
    <source>
        <dbReference type="Proteomes" id="UP000186817"/>
    </source>
</evidence>
<dbReference type="Gene3D" id="2.120.10.80">
    <property type="entry name" value="Kelch-type beta propeller"/>
    <property type="match status" value="2"/>
</dbReference>
<dbReference type="Pfam" id="PF01344">
    <property type="entry name" value="Kelch_1"/>
    <property type="match status" value="1"/>
</dbReference>
<sequence>MNAEADRIARLYAPIGIMKKMAVFLAVLADAQVNTWTELSPAGSLPTARHKQAMAYSQADDSLYLYGGHNGGSSCFDDLQQYNRSANTWSELSPGGSPPSARCDHDMVWSDADEAIYLFGGYINESTSNVNDLYRYSPSANAWALMSPGGSPPSARVTFGMAYSHAGDAIYVFAGYNYPAGRLDDFYRYSRSADSWALLAPSGSAPSARNSLGMACSHFDDRCYVFGGYAGASSPYLGDFYQYDHSASRWTELSPNGTLPSPRFEHTMVWSQADAAIYVFGGFEDGGVLNDLHRYEPLENEWNLLSPGGSVPPVRYQHSMVSAGVLYMFGGSSWSSGGWKNDLYIYEPQTITTTTQTGTTQTTTTSTSSKSSSEGQLSCEEGQDVCAAVSFQDGARILKDVCFSAPCPVLCESATARKCNGPQGEEFCLPIADDCPLVCGPGEVECYLENFDATGQRQEDSLQCVLQTELPCPCGRNALSCVDSRLGASCVAATEDCPTSCDSTSRLCLSASFTPEGAFQELQTQCSDRSQPCACGENAKPCSWTDTDGLKRDECFPTATNCPLTCSKVCSIADYNRSTGELLGVRQTCANESDACPCGDFAFRCQDVCVPGNFPCPPTCSSEEQLCVRPSFDDQGEHLATERVCVPQGGSCGCGQGAFECTHEDGSSECLPTFGGHCPAYCPGGVQCPLVTNFHPDGAEIGQWPPSGECANTTRQCPCGSEAKWCESIGCIFKDADCPVLCTEQQKLCSLVDYTSEGIFLSYREICIDADVQCPCGLNTWRCPGSDLCLLPSQMAICPCASWQKACEITDYSRTGIPESGTMVLCINPELQCITLMMERGCLLRLSCPDPMDSSRTICVPKASGVVANECPQWCSAEQLRAGNETCTQIFLGDSDASVFKRTSCRTPGDCKPGLNTKACPSGAFLPVWQPCPLGEVTEGTVKQNRAVEVAKVFWQLKTLSPNWAVSLTMAAVRLQFALAIPSTMETSLVLLPGSVLMFQLVGEGQSEEGRRLQGASSPDAGSIPRGPKEFAVLIRMQVQQGNPHATEAIDLIGELDDRVGASIEISTNFIQIDGGETTAQPTSSFGPDGEEVTSEDVIFLVLVTVALIVLCCSICLTAGICFIYHRRHSFKRVLAEAMQPSQDRAPEEPPTAWQADPTDPPELRAEARTAMFSARFNRKNKDTEMKFRAVCKLLRKRDLKILMVDAGAGDDFGMLTARYLQQLKDENGLMLAVCTSDYAEKTASPYSSFAELVFAMDNHIEVLPLRVEEIYPPQPPSGEDHPFDKHGDAKGIVSMVMKSSVVFLDCRNKTEEQIADEIEAKLRMQHDTWICSLELLDIKILKLSAVGSISWFAEAQGDLISV</sequence>
<feature type="transmembrane region" description="Helical" evidence="4">
    <location>
        <begin position="1098"/>
        <end position="1125"/>
    </location>
</feature>
<keyword evidence="4" id="KW-0472">Membrane</keyword>
<keyword evidence="6" id="KW-1185">Reference proteome</keyword>
<protein>
    <submittedName>
        <fullName evidence="5">Leucine-zipper-like transcriptional regulator 1</fullName>
    </submittedName>
</protein>
<feature type="region of interest" description="Disordered" evidence="3">
    <location>
        <begin position="1140"/>
        <end position="1161"/>
    </location>
</feature>
<gene>
    <name evidence="5" type="primary">LZTR1</name>
    <name evidence="5" type="ORF">AK812_SmicGene26650</name>
</gene>
<feature type="compositionally biased region" description="Low complexity" evidence="3">
    <location>
        <begin position="355"/>
        <end position="373"/>
    </location>
</feature>
<keyword evidence="2" id="KW-0677">Repeat</keyword>
<dbReference type="InterPro" id="IPR015915">
    <property type="entry name" value="Kelch-typ_b-propeller"/>
</dbReference>
<dbReference type="InterPro" id="IPR011043">
    <property type="entry name" value="Gal_Oxase/kelch_b-propeller"/>
</dbReference>